<organism evidence="2 3">
    <name type="scientific">Trichogramma brassicae</name>
    <dbReference type="NCBI Taxonomy" id="86971"/>
    <lineage>
        <taxon>Eukaryota</taxon>
        <taxon>Metazoa</taxon>
        <taxon>Ecdysozoa</taxon>
        <taxon>Arthropoda</taxon>
        <taxon>Hexapoda</taxon>
        <taxon>Insecta</taxon>
        <taxon>Pterygota</taxon>
        <taxon>Neoptera</taxon>
        <taxon>Endopterygota</taxon>
        <taxon>Hymenoptera</taxon>
        <taxon>Apocrita</taxon>
        <taxon>Proctotrupomorpha</taxon>
        <taxon>Chalcidoidea</taxon>
        <taxon>Trichogrammatidae</taxon>
        <taxon>Trichogramma</taxon>
    </lineage>
</organism>
<keyword evidence="3" id="KW-1185">Reference proteome</keyword>
<reference evidence="2 3" key="1">
    <citation type="submission" date="2020-02" db="EMBL/GenBank/DDBJ databases">
        <authorList>
            <person name="Ferguson B K."/>
        </authorList>
    </citation>
    <scope>NUCLEOTIDE SEQUENCE [LARGE SCALE GENOMIC DNA]</scope>
</reference>
<sequence length="121" mass="14013">MFVILPCLKHAIHDRTILPSRRQLNSPFLYDVLTSCQRSSLLRSSRSHENINTTIKYFPTFKLSLGRRRRSHRGSPGSRASDALTASQSPPLNYSYLYEYVYPLNSPTRHHEIGRRPSKIK</sequence>
<feature type="region of interest" description="Disordered" evidence="1">
    <location>
        <begin position="66"/>
        <end position="90"/>
    </location>
</feature>
<gene>
    <name evidence="2" type="ORF">TBRA_LOCUS12220</name>
</gene>
<evidence type="ECO:0000256" key="1">
    <source>
        <dbReference type="SAM" id="MobiDB-lite"/>
    </source>
</evidence>
<protein>
    <submittedName>
        <fullName evidence="2">Uncharacterized protein</fullName>
    </submittedName>
</protein>
<dbReference type="Proteomes" id="UP000479190">
    <property type="component" value="Unassembled WGS sequence"/>
</dbReference>
<proteinExistence type="predicted"/>
<evidence type="ECO:0000313" key="3">
    <source>
        <dbReference type="Proteomes" id="UP000479190"/>
    </source>
</evidence>
<dbReference type="EMBL" id="CADCXV010001030">
    <property type="protein sequence ID" value="CAB0040517.1"/>
    <property type="molecule type" value="Genomic_DNA"/>
</dbReference>
<accession>A0A6H5IUE1</accession>
<evidence type="ECO:0000313" key="2">
    <source>
        <dbReference type="EMBL" id="CAB0040517.1"/>
    </source>
</evidence>
<name>A0A6H5IUE1_9HYME</name>
<dbReference type="AlphaFoldDB" id="A0A6H5IUE1"/>